<comment type="similarity">
    <text evidence="1">Belongs to the UPF0357 family.</text>
</comment>
<keyword evidence="2" id="KW-0732">Signal</keyword>
<evidence type="ECO:0000256" key="1">
    <source>
        <dbReference type="ARBA" id="ARBA00008325"/>
    </source>
</evidence>
<keyword evidence="4" id="KW-1185">Reference proteome</keyword>
<reference evidence="3 4" key="1">
    <citation type="submission" date="2014-04" db="EMBL/GenBank/DDBJ databases">
        <authorList>
            <consortium name="DOE Joint Genome Institute"/>
            <person name="Kuo A."/>
            <person name="Girlanda M."/>
            <person name="Perotto S."/>
            <person name="Kohler A."/>
            <person name="Nagy L.G."/>
            <person name="Floudas D."/>
            <person name="Copeland A."/>
            <person name="Barry K.W."/>
            <person name="Cichocki N."/>
            <person name="Veneault-Fourrey C."/>
            <person name="LaButti K."/>
            <person name="Lindquist E.A."/>
            <person name="Lipzen A."/>
            <person name="Lundell T."/>
            <person name="Morin E."/>
            <person name="Murat C."/>
            <person name="Sun H."/>
            <person name="Tunlid A."/>
            <person name="Henrissat B."/>
            <person name="Grigoriev I.V."/>
            <person name="Hibbett D.S."/>
            <person name="Martin F."/>
            <person name="Nordberg H.P."/>
            <person name="Cantor M.N."/>
            <person name="Hua S.X."/>
        </authorList>
    </citation>
    <scope>NUCLEOTIDE SEQUENCE [LARGE SCALE GENOMIC DNA]</scope>
    <source>
        <strain evidence="3 4">MUT 4182</strain>
    </source>
</reference>
<dbReference type="EMBL" id="KN822958">
    <property type="protein sequence ID" value="KIO31966.1"/>
    <property type="molecule type" value="Genomic_DNA"/>
</dbReference>
<proteinExistence type="inferred from homology"/>
<accession>A0A0C3QSK9</accession>
<dbReference type="PANTHER" id="PTHR28023">
    <property type="entry name" value="UPF0357 PROTEIN YCL012C"/>
    <property type="match status" value="1"/>
</dbReference>
<dbReference type="InterPro" id="IPR018559">
    <property type="entry name" value="DUF2015"/>
</dbReference>
<feature type="non-terminal residue" evidence="3">
    <location>
        <position position="1"/>
    </location>
</feature>
<dbReference type="AlphaFoldDB" id="A0A0C3QSK9"/>
<reference evidence="4" key="2">
    <citation type="submission" date="2015-01" db="EMBL/GenBank/DDBJ databases">
        <title>Evolutionary Origins and Diversification of the Mycorrhizal Mutualists.</title>
        <authorList>
            <consortium name="DOE Joint Genome Institute"/>
            <consortium name="Mycorrhizal Genomics Consortium"/>
            <person name="Kohler A."/>
            <person name="Kuo A."/>
            <person name="Nagy L.G."/>
            <person name="Floudas D."/>
            <person name="Copeland A."/>
            <person name="Barry K.W."/>
            <person name="Cichocki N."/>
            <person name="Veneault-Fourrey C."/>
            <person name="LaButti K."/>
            <person name="Lindquist E.A."/>
            <person name="Lipzen A."/>
            <person name="Lundell T."/>
            <person name="Morin E."/>
            <person name="Murat C."/>
            <person name="Riley R."/>
            <person name="Ohm R."/>
            <person name="Sun H."/>
            <person name="Tunlid A."/>
            <person name="Henrissat B."/>
            <person name="Grigoriev I.V."/>
            <person name="Hibbett D.S."/>
            <person name="Martin F."/>
        </authorList>
    </citation>
    <scope>NUCLEOTIDE SEQUENCE [LARGE SCALE GENOMIC DNA]</scope>
    <source>
        <strain evidence="4">MUT 4182</strain>
    </source>
</reference>
<evidence type="ECO:0000313" key="4">
    <source>
        <dbReference type="Proteomes" id="UP000054248"/>
    </source>
</evidence>
<organism evidence="3 4">
    <name type="scientific">Tulasnella calospora MUT 4182</name>
    <dbReference type="NCBI Taxonomy" id="1051891"/>
    <lineage>
        <taxon>Eukaryota</taxon>
        <taxon>Fungi</taxon>
        <taxon>Dikarya</taxon>
        <taxon>Basidiomycota</taxon>
        <taxon>Agaricomycotina</taxon>
        <taxon>Agaricomycetes</taxon>
        <taxon>Cantharellales</taxon>
        <taxon>Tulasnellaceae</taxon>
        <taxon>Tulasnella</taxon>
    </lineage>
</organism>
<dbReference type="HOGENOM" id="CLU_128832_3_0_1"/>
<gene>
    <name evidence="3" type="ORF">M407DRAFT_67261</name>
</gene>
<evidence type="ECO:0000313" key="3">
    <source>
        <dbReference type="EMBL" id="KIO31966.1"/>
    </source>
</evidence>
<dbReference type="OrthoDB" id="447314at2759"/>
<dbReference type="Pfam" id="PF09435">
    <property type="entry name" value="DUF2015"/>
    <property type="match status" value="1"/>
</dbReference>
<dbReference type="Proteomes" id="UP000054248">
    <property type="component" value="Unassembled WGS sequence"/>
</dbReference>
<protein>
    <submittedName>
        <fullName evidence="3">Uncharacterized protein</fullName>
    </submittedName>
</protein>
<sequence>NYAPLNTFAGQRAAGLHSSAFDIESNMAAGDSRMGLDEQGAAEVREIMQRERVNFDQARLIRQNRILAANGIDPSGMPLDSKAVTRL</sequence>
<name>A0A0C3QSK9_9AGAM</name>
<dbReference type="PANTHER" id="PTHR28023:SF1">
    <property type="entry name" value="UPF0357 PROTEIN YCL012C"/>
    <property type="match status" value="1"/>
</dbReference>
<evidence type="ECO:0000256" key="2">
    <source>
        <dbReference type="ARBA" id="ARBA00022729"/>
    </source>
</evidence>